<evidence type="ECO:0000256" key="3">
    <source>
        <dbReference type="ARBA" id="ARBA00022692"/>
    </source>
</evidence>
<evidence type="ECO:0000259" key="7">
    <source>
        <dbReference type="PROSITE" id="PS50850"/>
    </source>
</evidence>
<dbReference type="Proteomes" id="UP000789704">
    <property type="component" value="Unassembled WGS sequence"/>
</dbReference>
<accession>A0A9N8RSK2</accession>
<proteinExistence type="predicted"/>
<dbReference type="EMBL" id="CAJQZC010000001">
    <property type="protein sequence ID" value="CAG4887496.1"/>
    <property type="molecule type" value="Genomic_DNA"/>
</dbReference>
<dbReference type="GO" id="GO:0016020">
    <property type="term" value="C:membrane"/>
    <property type="evidence" value="ECO:0007669"/>
    <property type="project" value="UniProtKB-SubCell"/>
</dbReference>
<evidence type="ECO:0000313" key="8">
    <source>
        <dbReference type="EMBL" id="CAG4887496.1"/>
    </source>
</evidence>
<protein>
    <submittedName>
        <fullName evidence="8">Quinolone resistance protein NorB</fullName>
    </submittedName>
</protein>
<organism evidence="8 9">
    <name type="scientific">Paraburkholderia saeva</name>
    <dbReference type="NCBI Taxonomy" id="2777537"/>
    <lineage>
        <taxon>Bacteria</taxon>
        <taxon>Pseudomonadati</taxon>
        <taxon>Pseudomonadota</taxon>
        <taxon>Betaproteobacteria</taxon>
        <taxon>Burkholderiales</taxon>
        <taxon>Burkholderiaceae</taxon>
        <taxon>Paraburkholderia</taxon>
    </lineage>
</organism>
<reference evidence="8" key="1">
    <citation type="submission" date="2021-04" db="EMBL/GenBank/DDBJ databases">
        <authorList>
            <person name="Vanwijnsberghe S."/>
        </authorList>
    </citation>
    <scope>NUCLEOTIDE SEQUENCE</scope>
    <source>
        <strain evidence="8">LMG 31841</strain>
    </source>
</reference>
<dbReference type="PANTHER" id="PTHR42718:SF9">
    <property type="entry name" value="MAJOR FACILITATOR SUPERFAMILY MULTIDRUG TRANSPORTER MFSC"/>
    <property type="match status" value="1"/>
</dbReference>
<evidence type="ECO:0000256" key="6">
    <source>
        <dbReference type="SAM" id="Phobius"/>
    </source>
</evidence>
<dbReference type="Pfam" id="PF07690">
    <property type="entry name" value="MFS_1"/>
    <property type="match status" value="1"/>
</dbReference>
<dbReference type="SUPFAM" id="SSF103473">
    <property type="entry name" value="MFS general substrate transporter"/>
    <property type="match status" value="1"/>
</dbReference>
<comment type="subcellular location">
    <subcellularLocation>
        <location evidence="1">Membrane</location>
        <topology evidence="1">Multi-pass membrane protein</topology>
    </subcellularLocation>
</comment>
<feature type="transmembrane region" description="Helical" evidence="6">
    <location>
        <begin position="57"/>
        <end position="77"/>
    </location>
</feature>
<feature type="transmembrane region" description="Helical" evidence="6">
    <location>
        <begin position="275"/>
        <end position="296"/>
    </location>
</feature>
<feature type="transmembrane region" description="Helical" evidence="6">
    <location>
        <begin position="450"/>
        <end position="476"/>
    </location>
</feature>
<feature type="transmembrane region" description="Helical" evidence="6">
    <location>
        <begin position="19"/>
        <end position="37"/>
    </location>
</feature>
<comment type="caution">
    <text evidence="8">The sequence shown here is derived from an EMBL/GenBank/DDBJ whole genome shotgun (WGS) entry which is preliminary data.</text>
</comment>
<feature type="transmembrane region" description="Helical" evidence="6">
    <location>
        <begin position="115"/>
        <end position="133"/>
    </location>
</feature>
<feature type="transmembrane region" description="Helical" evidence="6">
    <location>
        <begin position="145"/>
        <end position="167"/>
    </location>
</feature>
<feature type="transmembrane region" description="Helical" evidence="6">
    <location>
        <begin position="173"/>
        <end position="191"/>
    </location>
</feature>
<dbReference type="InterPro" id="IPR011701">
    <property type="entry name" value="MFS"/>
</dbReference>
<keyword evidence="5 6" id="KW-0472">Membrane</keyword>
<evidence type="ECO:0000256" key="5">
    <source>
        <dbReference type="ARBA" id="ARBA00023136"/>
    </source>
</evidence>
<gene>
    <name evidence="8" type="primary">norB</name>
    <name evidence="8" type="ORF">LMG31841_00450</name>
</gene>
<feature type="transmembrane region" description="Helical" evidence="6">
    <location>
        <begin position="302"/>
        <end position="322"/>
    </location>
</feature>
<evidence type="ECO:0000256" key="1">
    <source>
        <dbReference type="ARBA" id="ARBA00004141"/>
    </source>
</evidence>
<feature type="transmembrane region" description="Helical" evidence="6">
    <location>
        <begin position="342"/>
        <end position="361"/>
    </location>
</feature>
<evidence type="ECO:0000313" key="9">
    <source>
        <dbReference type="Proteomes" id="UP000789704"/>
    </source>
</evidence>
<dbReference type="GO" id="GO:0022857">
    <property type="term" value="F:transmembrane transporter activity"/>
    <property type="evidence" value="ECO:0007669"/>
    <property type="project" value="InterPro"/>
</dbReference>
<dbReference type="AlphaFoldDB" id="A0A9N8RSK2"/>
<keyword evidence="4 6" id="KW-1133">Transmembrane helix</keyword>
<keyword evidence="2" id="KW-0813">Transport</keyword>
<keyword evidence="3 6" id="KW-0812">Transmembrane</keyword>
<dbReference type="PANTHER" id="PTHR42718">
    <property type="entry name" value="MAJOR FACILITATOR SUPERFAMILY MULTIDRUG TRANSPORTER MFSC"/>
    <property type="match status" value="1"/>
</dbReference>
<feature type="transmembrane region" description="Helical" evidence="6">
    <location>
        <begin position="203"/>
        <end position="222"/>
    </location>
</feature>
<dbReference type="RefSeq" id="WP_228874517.1">
    <property type="nucleotide sequence ID" value="NZ_CAJQZC010000001.1"/>
</dbReference>
<dbReference type="PROSITE" id="PS50850">
    <property type="entry name" value="MFS"/>
    <property type="match status" value="1"/>
</dbReference>
<dbReference type="CDD" id="cd17321">
    <property type="entry name" value="MFS_MMR_MDR_like"/>
    <property type="match status" value="1"/>
</dbReference>
<dbReference type="InterPro" id="IPR036259">
    <property type="entry name" value="MFS_trans_sf"/>
</dbReference>
<evidence type="ECO:0000256" key="2">
    <source>
        <dbReference type="ARBA" id="ARBA00022448"/>
    </source>
</evidence>
<feature type="transmembrane region" description="Helical" evidence="6">
    <location>
        <begin position="89"/>
        <end position="109"/>
    </location>
</feature>
<dbReference type="Gene3D" id="1.20.1720.10">
    <property type="entry name" value="Multidrug resistance protein D"/>
    <property type="match status" value="1"/>
</dbReference>
<dbReference type="Gene3D" id="1.20.1250.20">
    <property type="entry name" value="MFS general substrate transporter like domains"/>
    <property type="match status" value="1"/>
</dbReference>
<evidence type="ECO:0000256" key="4">
    <source>
        <dbReference type="ARBA" id="ARBA00022989"/>
    </source>
</evidence>
<sequence length="490" mass="51242">MTYSSEIAVAPSYQGDDRLIFGIVLAVVTFWLFAQTTLNVSPSMKAELRINDSISDISISITALFSGVFIVVAGGLADRFGRVRMTYAGLALSVAGSLMIAISPCETAICLVTGRILQGVSAACIMPATLALMKAYYNGEARQRALSYWSIGSWGGSGLCALFGGLVDSTMGWRSIFWMSIAIAGLSWVLIRGTPESKAEATGAHPFDWVGVGAFLVAMVAFNTVVGQGAALGWLSRAVLVLAAVFAVAAVVFLRAERLGRHPFVDFRLFDNATYLGATLSNLLLNGTAGSLLIVLTLVQQVLGLSSLQSGLMTAGYLVAILSTIRIGERLHQRWGGPRRPMLLGCATSGAGIVLTTFTFLPAAQYMVIAFAGFTLLGTGLGLYATPSTDAALAGAPDDRSGAASGIYKMASSLGTAFGVAISAAIFTALTTSDALSSMQFTTLTQPDRLRFAAAVALWFNVAMVLFASAAIAFGVPKCDRNAGHIPESA</sequence>
<name>A0A9N8RSK2_9BURK</name>
<feature type="transmembrane region" description="Helical" evidence="6">
    <location>
        <begin position="234"/>
        <end position="254"/>
    </location>
</feature>
<feature type="transmembrane region" description="Helical" evidence="6">
    <location>
        <begin position="367"/>
        <end position="386"/>
    </location>
</feature>
<keyword evidence="9" id="KW-1185">Reference proteome</keyword>
<feature type="transmembrane region" description="Helical" evidence="6">
    <location>
        <begin position="407"/>
        <end position="430"/>
    </location>
</feature>
<dbReference type="InterPro" id="IPR020846">
    <property type="entry name" value="MFS_dom"/>
</dbReference>
<feature type="domain" description="Major facilitator superfamily (MFS) profile" evidence="7">
    <location>
        <begin position="19"/>
        <end position="480"/>
    </location>
</feature>